<sequence length="88" mass="10062">ISSRTWQKINNIISENGIVPASDSNNEEADKNKISQNLEIDVNPKKHSQKSENPYQNGSKREYSVTITSTIYNRLQRIQKAKISSKTR</sequence>
<gene>
    <name evidence="2" type="ORF">GMARGA_LOCUS20146</name>
</gene>
<evidence type="ECO:0000256" key="1">
    <source>
        <dbReference type="SAM" id="MobiDB-lite"/>
    </source>
</evidence>
<feature type="non-terminal residue" evidence="2">
    <location>
        <position position="1"/>
    </location>
</feature>
<evidence type="ECO:0000313" key="3">
    <source>
        <dbReference type="Proteomes" id="UP000789901"/>
    </source>
</evidence>
<accession>A0ABN7VLS8</accession>
<keyword evidence="3" id="KW-1185">Reference proteome</keyword>
<feature type="region of interest" description="Disordered" evidence="1">
    <location>
        <begin position="36"/>
        <end position="61"/>
    </location>
</feature>
<reference evidence="2 3" key="1">
    <citation type="submission" date="2021-06" db="EMBL/GenBank/DDBJ databases">
        <authorList>
            <person name="Kallberg Y."/>
            <person name="Tangrot J."/>
            <person name="Rosling A."/>
        </authorList>
    </citation>
    <scope>NUCLEOTIDE SEQUENCE [LARGE SCALE GENOMIC DNA]</scope>
    <source>
        <strain evidence="2 3">120-4 pot B 10/14</strain>
    </source>
</reference>
<protein>
    <submittedName>
        <fullName evidence="2">32998_t:CDS:1</fullName>
    </submittedName>
</protein>
<comment type="caution">
    <text evidence="2">The sequence shown here is derived from an EMBL/GenBank/DDBJ whole genome shotgun (WGS) entry which is preliminary data.</text>
</comment>
<organism evidence="2 3">
    <name type="scientific">Gigaspora margarita</name>
    <dbReference type="NCBI Taxonomy" id="4874"/>
    <lineage>
        <taxon>Eukaryota</taxon>
        <taxon>Fungi</taxon>
        <taxon>Fungi incertae sedis</taxon>
        <taxon>Mucoromycota</taxon>
        <taxon>Glomeromycotina</taxon>
        <taxon>Glomeromycetes</taxon>
        <taxon>Diversisporales</taxon>
        <taxon>Gigasporaceae</taxon>
        <taxon>Gigaspora</taxon>
    </lineage>
</organism>
<proteinExistence type="predicted"/>
<name>A0ABN7VLS8_GIGMA</name>
<dbReference type="Proteomes" id="UP000789901">
    <property type="component" value="Unassembled WGS sequence"/>
</dbReference>
<evidence type="ECO:0000313" key="2">
    <source>
        <dbReference type="EMBL" id="CAG8784029.1"/>
    </source>
</evidence>
<dbReference type="EMBL" id="CAJVQB010017392">
    <property type="protein sequence ID" value="CAG8784029.1"/>
    <property type="molecule type" value="Genomic_DNA"/>
</dbReference>